<evidence type="ECO:0000256" key="3">
    <source>
        <dbReference type="ARBA" id="ARBA00022801"/>
    </source>
</evidence>
<feature type="active site" description="Charge relay system" evidence="5">
    <location>
        <position position="353"/>
    </location>
</feature>
<keyword evidence="3 5" id="KW-0378">Hydrolase</keyword>
<organism evidence="8 9">
    <name type="scientific">Luteolibacter arcticus</name>
    <dbReference type="NCBI Taxonomy" id="1581411"/>
    <lineage>
        <taxon>Bacteria</taxon>
        <taxon>Pseudomonadati</taxon>
        <taxon>Verrucomicrobiota</taxon>
        <taxon>Verrucomicrobiia</taxon>
        <taxon>Verrucomicrobiales</taxon>
        <taxon>Verrucomicrobiaceae</taxon>
        <taxon>Luteolibacter</taxon>
    </lineage>
</organism>
<dbReference type="PROSITE" id="PS51892">
    <property type="entry name" value="SUBTILASE"/>
    <property type="match status" value="1"/>
</dbReference>
<dbReference type="PANTHER" id="PTHR43806">
    <property type="entry name" value="PEPTIDASE S8"/>
    <property type="match status" value="1"/>
</dbReference>
<dbReference type="InterPro" id="IPR036852">
    <property type="entry name" value="Peptidase_S8/S53_dom_sf"/>
</dbReference>
<comment type="similarity">
    <text evidence="1 5">Belongs to the peptidase S8 family.</text>
</comment>
<evidence type="ECO:0000256" key="4">
    <source>
        <dbReference type="ARBA" id="ARBA00022825"/>
    </source>
</evidence>
<feature type="active site" description="Charge relay system" evidence="5">
    <location>
        <position position="210"/>
    </location>
</feature>
<feature type="domain" description="Peptidase S8/S53" evidence="7">
    <location>
        <begin position="175"/>
        <end position="402"/>
    </location>
</feature>
<protein>
    <submittedName>
        <fullName evidence="8">S8 family serine peptidase</fullName>
    </submittedName>
</protein>
<feature type="region of interest" description="Disordered" evidence="6">
    <location>
        <begin position="495"/>
        <end position="519"/>
    </location>
</feature>
<evidence type="ECO:0000259" key="7">
    <source>
        <dbReference type="Pfam" id="PF00082"/>
    </source>
</evidence>
<dbReference type="InterPro" id="IPR000209">
    <property type="entry name" value="Peptidase_S8/S53_dom"/>
</dbReference>
<feature type="active site" description="Charge relay system" evidence="5">
    <location>
        <position position="184"/>
    </location>
</feature>
<dbReference type="Pfam" id="PF00082">
    <property type="entry name" value="Peptidase_S8"/>
    <property type="match status" value="1"/>
</dbReference>
<dbReference type="RefSeq" id="WP_264487317.1">
    <property type="nucleotide sequence ID" value="NZ_JAPDDT010000004.1"/>
</dbReference>
<accession>A0ABT3GI83</accession>
<keyword evidence="4 5" id="KW-0720">Serine protease</keyword>
<dbReference type="Proteomes" id="UP001320876">
    <property type="component" value="Unassembled WGS sequence"/>
</dbReference>
<dbReference type="Gene3D" id="3.40.50.200">
    <property type="entry name" value="Peptidase S8/S53 domain"/>
    <property type="match status" value="1"/>
</dbReference>
<proteinExistence type="inferred from homology"/>
<feature type="compositionally biased region" description="Polar residues" evidence="6">
    <location>
        <begin position="495"/>
        <end position="507"/>
    </location>
</feature>
<gene>
    <name evidence="8" type="ORF">OKA05_11665</name>
</gene>
<feature type="region of interest" description="Disordered" evidence="6">
    <location>
        <begin position="40"/>
        <end position="71"/>
    </location>
</feature>
<dbReference type="PROSITE" id="PS00138">
    <property type="entry name" value="SUBTILASE_SER"/>
    <property type="match status" value="1"/>
</dbReference>
<name>A0ABT3GI83_9BACT</name>
<evidence type="ECO:0000256" key="5">
    <source>
        <dbReference type="PROSITE-ProRule" id="PRU01240"/>
    </source>
</evidence>
<dbReference type="InterPro" id="IPR015500">
    <property type="entry name" value="Peptidase_S8_subtilisin-rel"/>
</dbReference>
<dbReference type="EMBL" id="JAPDDT010000004">
    <property type="protein sequence ID" value="MCW1923212.1"/>
    <property type="molecule type" value="Genomic_DNA"/>
</dbReference>
<dbReference type="InterPro" id="IPR023828">
    <property type="entry name" value="Peptidase_S8_Ser-AS"/>
</dbReference>
<evidence type="ECO:0000256" key="6">
    <source>
        <dbReference type="SAM" id="MobiDB-lite"/>
    </source>
</evidence>
<feature type="compositionally biased region" description="Basic and acidic residues" evidence="6">
    <location>
        <begin position="51"/>
        <end position="69"/>
    </location>
</feature>
<keyword evidence="9" id="KW-1185">Reference proteome</keyword>
<keyword evidence="2 5" id="KW-0645">Protease</keyword>
<comment type="caution">
    <text evidence="8">The sequence shown here is derived from an EMBL/GenBank/DDBJ whole genome shotgun (WGS) entry which is preliminary data.</text>
</comment>
<dbReference type="SUPFAM" id="SSF52743">
    <property type="entry name" value="Subtilisin-like"/>
    <property type="match status" value="1"/>
</dbReference>
<dbReference type="PRINTS" id="PR00723">
    <property type="entry name" value="SUBTILISIN"/>
</dbReference>
<reference evidence="8 9" key="1">
    <citation type="submission" date="2022-10" db="EMBL/GenBank/DDBJ databases">
        <title>Luteolibacter arcticus strain CCTCC AB 2014275, whole genome shotgun sequencing project.</title>
        <authorList>
            <person name="Zhao G."/>
            <person name="Shen L."/>
        </authorList>
    </citation>
    <scope>NUCLEOTIDE SEQUENCE [LARGE SCALE GENOMIC DNA]</scope>
    <source>
        <strain evidence="8 9">CCTCC AB 2014275</strain>
    </source>
</reference>
<evidence type="ECO:0000313" key="9">
    <source>
        <dbReference type="Proteomes" id="UP001320876"/>
    </source>
</evidence>
<sequence length="519" mass="53028">MRKGGQSAILAAVIVVGGAAGWWFTRSAIPEEAPNQVVAAKAPKPKLYDPPPKEAKTAKRSEGWQRDQDAAQAGALQNQRSLVFSSREAMARFLAAAQGKGIAILGSIDKLNALHVGFLSLADLTALLDGSEESGYIFPVTLPTPKTEGVQEGALGFGNQLLAWLGINGDNSAYGTGVKVGILDTGSTLAGAKNFFLVEPPADASAWNGHGTAVADLIRQIAPSSELLSWRVANDDGTSNSFLLAQGILAAVDSGVHIINISMGSYGNSALLRQAVELAQKEGVMIYASAGNEGYDQVAYPAAYPGVVGVGAVDAAGNHLNFSNTGTLAMSAPGLDLVTAWTGGQSIYFTGTSASAPVGVGVLAATMSSGGTRITASKAYSMVTDNLNESGAPGDDDYYGAGTVDLGRVFRSGEGGITDAAIASNYISIGANGQPVLQVVVENRGTATLINAPVQVTVNGSTTTYNITTLPAGKIASFTLPLSIANGGATIVSGVSSSTSDLKPSNNKRSDVYVPPTTN</sequence>
<evidence type="ECO:0000256" key="1">
    <source>
        <dbReference type="ARBA" id="ARBA00011073"/>
    </source>
</evidence>
<evidence type="ECO:0000256" key="2">
    <source>
        <dbReference type="ARBA" id="ARBA00022670"/>
    </source>
</evidence>
<dbReference type="InterPro" id="IPR050131">
    <property type="entry name" value="Peptidase_S8_subtilisin-like"/>
</dbReference>
<dbReference type="PANTHER" id="PTHR43806:SF11">
    <property type="entry name" value="CEREVISIN-RELATED"/>
    <property type="match status" value="1"/>
</dbReference>
<evidence type="ECO:0000313" key="8">
    <source>
        <dbReference type="EMBL" id="MCW1923212.1"/>
    </source>
</evidence>